<accession>A0AAW6BBM5</accession>
<name>A0AAW6BBM5_LACAM</name>
<organism evidence="1 2">
    <name type="scientific">Lactobacillus amylovorus</name>
    <dbReference type="NCBI Taxonomy" id="1604"/>
    <lineage>
        <taxon>Bacteria</taxon>
        <taxon>Bacillati</taxon>
        <taxon>Bacillota</taxon>
        <taxon>Bacilli</taxon>
        <taxon>Lactobacillales</taxon>
        <taxon>Lactobacillaceae</taxon>
        <taxon>Lactobacillus</taxon>
    </lineage>
</organism>
<dbReference type="AlphaFoldDB" id="A0AAW6BBM5"/>
<sequence length="56" mass="6233">MSMNKKNIILTGILLIAVVAVISVVVTDNSHISLFSNGHWLLGVPIRWTIPYLTWS</sequence>
<protein>
    <submittedName>
        <fullName evidence="1">Uncharacterized protein</fullName>
    </submittedName>
</protein>
<proteinExistence type="predicted"/>
<evidence type="ECO:0000313" key="2">
    <source>
        <dbReference type="Proteomes" id="UP001141961"/>
    </source>
</evidence>
<dbReference type="EMBL" id="JAOTHD010000031">
    <property type="protein sequence ID" value="MDB6247398.1"/>
    <property type="molecule type" value="Genomic_DNA"/>
</dbReference>
<dbReference type="RefSeq" id="WP_170088965.1">
    <property type="nucleotide sequence ID" value="NZ_JAOTGQ010000016.1"/>
</dbReference>
<comment type="caution">
    <text evidence="1">The sequence shown here is derived from an EMBL/GenBank/DDBJ whole genome shotgun (WGS) entry which is preliminary data.</text>
</comment>
<dbReference type="Proteomes" id="UP001141961">
    <property type="component" value="Unassembled WGS sequence"/>
</dbReference>
<reference evidence="1" key="1">
    <citation type="journal article" date="2022" name="Microorganisms">
        <title>Antibiotic Susceptibility, Resistance Gene Determinants and Corresponding Genomic Regions in Lactobacillus amylovorus Isolates Derived from Wild Boars and Domestic Pigs.</title>
        <authorList>
            <person name="Moravkova M."/>
            <person name="Kostovova I."/>
            <person name="Kavanova K."/>
            <person name="Pechar R."/>
            <person name="Stanek S."/>
            <person name="Brychta A."/>
            <person name="Zeman M."/>
            <person name="Kubasova T."/>
        </authorList>
    </citation>
    <scope>NUCLEOTIDE SEQUENCE</scope>
    <source>
        <strain evidence="1">M597B</strain>
    </source>
</reference>
<reference evidence="1" key="2">
    <citation type="submission" date="2022-10" db="EMBL/GenBank/DDBJ databases">
        <authorList>
            <person name="Kostovova I."/>
            <person name="Moravkova M."/>
            <person name="Pechar R."/>
        </authorList>
    </citation>
    <scope>NUCLEOTIDE SEQUENCE</scope>
    <source>
        <strain evidence="1">M597B</strain>
    </source>
</reference>
<evidence type="ECO:0000313" key="1">
    <source>
        <dbReference type="EMBL" id="MDB6247398.1"/>
    </source>
</evidence>
<gene>
    <name evidence="1" type="ORF">ODV14_08785</name>
</gene>